<evidence type="ECO:0000256" key="1">
    <source>
        <dbReference type="SAM" id="MobiDB-lite"/>
    </source>
</evidence>
<feature type="region of interest" description="Disordered" evidence="1">
    <location>
        <begin position="233"/>
        <end position="259"/>
    </location>
</feature>
<dbReference type="InterPro" id="IPR036412">
    <property type="entry name" value="HAD-like_sf"/>
</dbReference>
<dbReference type="CDD" id="cd01427">
    <property type="entry name" value="HAD_like"/>
    <property type="match status" value="1"/>
</dbReference>
<dbReference type="Pfam" id="PF12710">
    <property type="entry name" value="HAD"/>
    <property type="match status" value="1"/>
</dbReference>
<feature type="compositionally biased region" description="Basic residues" evidence="1">
    <location>
        <begin position="241"/>
        <end position="250"/>
    </location>
</feature>
<gene>
    <name evidence="2" type="ORF">PS723_05922</name>
</gene>
<accession>A0A5E7FRG3</accession>
<dbReference type="OrthoDB" id="9799365at2"/>
<dbReference type="SUPFAM" id="SSF56784">
    <property type="entry name" value="HAD-like"/>
    <property type="match status" value="1"/>
</dbReference>
<evidence type="ECO:0000313" key="3">
    <source>
        <dbReference type="Proteomes" id="UP000379480"/>
    </source>
</evidence>
<evidence type="ECO:0000313" key="2">
    <source>
        <dbReference type="EMBL" id="VVO41755.1"/>
    </source>
</evidence>
<reference evidence="2 3" key="1">
    <citation type="submission" date="2019-09" db="EMBL/GenBank/DDBJ databases">
        <authorList>
            <person name="Chandra G."/>
            <person name="Truman W A."/>
        </authorList>
    </citation>
    <scope>NUCLEOTIDE SEQUENCE [LARGE SCALE GENOMIC DNA]</scope>
    <source>
        <strain evidence="2">PS723</strain>
    </source>
</reference>
<dbReference type="Gene3D" id="3.40.50.1000">
    <property type="entry name" value="HAD superfamily/HAD-like"/>
    <property type="match status" value="1"/>
</dbReference>
<dbReference type="AlphaFoldDB" id="A0A5E7FRG3"/>
<dbReference type="InterPro" id="IPR023214">
    <property type="entry name" value="HAD_sf"/>
</dbReference>
<proteinExistence type="predicted"/>
<evidence type="ECO:0008006" key="4">
    <source>
        <dbReference type="Google" id="ProtNLM"/>
    </source>
</evidence>
<protein>
    <recommendedName>
        <fullName evidence="4">Nonspecific acid phosphatase</fullName>
    </recommendedName>
</protein>
<sequence length="273" mass="31054">MTNLISIRQRHGLTLLLALILQLPLLVQATEPLPSWNDGPAKKSIVEFVRAVATPSTRDYVKPSERIAVFGNDGTLWTEQPTYFQVLFAFDEIKRLTPQHPEWKTEQPFKAVLENGHKGLGESGMDDLLKIVGATRTGITTEAFMDNAKTWLSRARHPRTGKPYTEMIYQPMLEMLDYLRSQDFRTYIVSGGDTTFMRAFAKVVFYGVPPKQVIGTRAMTRNAMQDRNIRWSLRRDSSRQKTQRPRRSATRRTPTGRRLSGVGGLAAIVDSQW</sequence>
<dbReference type="EMBL" id="CABVHY010000043">
    <property type="protein sequence ID" value="VVO41755.1"/>
    <property type="molecule type" value="Genomic_DNA"/>
</dbReference>
<dbReference type="Proteomes" id="UP000379480">
    <property type="component" value="Unassembled WGS sequence"/>
</dbReference>
<organism evidence="2 3">
    <name type="scientific">Pseudomonas fluorescens</name>
    <dbReference type="NCBI Taxonomy" id="294"/>
    <lineage>
        <taxon>Bacteria</taxon>
        <taxon>Pseudomonadati</taxon>
        <taxon>Pseudomonadota</taxon>
        <taxon>Gammaproteobacteria</taxon>
        <taxon>Pseudomonadales</taxon>
        <taxon>Pseudomonadaceae</taxon>
        <taxon>Pseudomonas</taxon>
    </lineage>
</organism>
<name>A0A5E7FRG3_PSEFL</name>